<reference evidence="4 9" key="1">
    <citation type="submission" date="2018-05" db="EMBL/GenBank/DDBJ databases">
        <authorList>
            <consortium name="GenomeTrakr network: Whole genome sequencing for foodborne pathogen traceback"/>
        </authorList>
    </citation>
    <scope>NUCLEOTIDE SEQUENCE [LARGE SCALE GENOMIC DNA]</scope>
    <source>
        <strain evidence="4 9">NC_C6016</strain>
    </source>
</reference>
<dbReference type="NCBIfam" id="NF003969">
    <property type="entry name" value="PRK05463.1"/>
    <property type="match status" value="1"/>
</dbReference>
<dbReference type="AlphaFoldDB" id="A0A1B3X824"/>
<keyword evidence="2 6" id="KW-0456">Lyase</keyword>
<comment type="similarity">
    <text evidence="1">Belongs to the D-glutamate cyclase family.</text>
</comment>
<dbReference type="PANTHER" id="PTHR32022:SF10">
    <property type="entry name" value="D-GLUTAMATE CYCLASE, MITOCHONDRIAL"/>
    <property type="match status" value="1"/>
</dbReference>
<evidence type="ECO:0000313" key="3">
    <source>
        <dbReference type="EMBL" id="EAJ1077516.1"/>
    </source>
</evidence>
<name>A0A1B3X824_CAMCO</name>
<dbReference type="KEGG" id="ccof:VC76_07625"/>
<evidence type="ECO:0000313" key="5">
    <source>
        <dbReference type="EMBL" id="EAK1510642.1"/>
    </source>
</evidence>
<evidence type="ECO:0000313" key="13">
    <source>
        <dbReference type="Proteomes" id="UP000557830"/>
    </source>
</evidence>
<dbReference type="SUPFAM" id="SSF160920">
    <property type="entry name" value="PSTPO5379-like"/>
    <property type="match status" value="1"/>
</dbReference>
<evidence type="ECO:0000313" key="12">
    <source>
        <dbReference type="Proteomes" id="UP000411403"/>
    </source>
</evidence>
<evidence type="ECO:0000313" key="9">
    <source>
        <dbReference type="Proteomes" id="UP000361993"/>
    </source>
</evidence>
<dbReference type="STRING" id="195.ATE51_00484"/>
<comment type="caution">
    <text evidence="6">The sequence shown here is derived from an EMBL/GenBank/DDBJ whole genome shotgun (WGS) entry which is preliminary data.</text>
</comment>
<dbReference type="RefSeq" id="WP_002785821.1">
    <property type="nucleotide sequence ID" value="NZ_AANHVQ020000014.1"/>
</dbReference>
<protein>
    <submittedName>
        <fullName evidence="6">Putative hydro-lyase</fullName>
    </submittedName>
</protein>
<dbReference type="Gene3D" id="3.40.1640.10">
    <property type="entry name" value="PSTPO5379-like"/>
    <property type="match status" value="1"/>
</dbReference>
<dbReference type="InterPro" id="IPR016938">
    <property type="entry name" value="UPF0317"/>
</dbReference>
<dbReference type="Proteomes" id="UP000361993">
    <property type="component" value="Unassembled WGS sequence"/>
</dbReference>
<dbReference type="Proteomes" id="UP000557830">
    <property type="component" value="Unassembled WGS sequence"/>
</dbReference>
<evidence type="ECO:0000313" key="4">
    <source>
        <dbReference type="EMBL" id="EAK1509835.1"/>
    </source>
</evidence>
<dbReference type="GeneID" id="66545199"/>
<evidence type="ECO:0000256" key="2">
    <source>
        <dbReference type="ARBA" id="ARBA00023239"/>
    </source>
</evidence>
<dbReference type="Proteomes" id="UP000409545">
    <property type="component" value="Unassembled WGS sequence"/>
</dbReference>
<organism evidence="6 10">
    <name type="scientific">Campylobacter coli</name>
    <dbReference type="NCBI Taxonomy" id="195"/>
    <lineage>
        <taxon>Bacteria</taxon>
        <taxon>Pseudomonadati</taxon>
        <taxon>Campylobacterota</taxon>
        <taxon>Epsilonproteobacteria</taxon>
        <taxon>Campylobacterales</taxon>
        <taxon>Campylobacteraceae</taxon>
        <taxon>Campylobacter</taxon>
    </lineage>
</organism>
<dbReference type="FunFam" id="3.30.2040.10:FF:000001">
    <property type="entry name" value="D-glutamate cyclase, mitochondrial"/>
    <property type="match status" value="1"/>
</dbReference>
<dbReference type="GO" id="GO:0047820">
    <property type="term" value="F:D-glutamate cyclase activity"/>
    <property type="evidence" value="ECO:0007669"/>
    <property type="project" value="TreeGrafter"/>
</dbReference>
<dbReference type="GO" id="GO:0006536">
    <property type="term" value="P:glutamate metabolic process"/>
    <property type="evidence" value="ECO:0007669"/>
    <property type="project" value="TreeGrafter"/>
</dbReference>
<dbReference type="EMBL" id="AABUYW010000016">
    <property type="protein sequence ID" value="EAJ1077516.1"/>
    <property type="molecule type" value="Genomic_DNA"/>
</dbReference>
<dbReference type="EMBL" id="AACGFG010000002">
    <property type="protein sequence ID" value="EAK4357768.1"/>
    <property type="molecule type" value="Genomic_DNA"/>
</dbReference>
<dbReference type="EMBL" id="AACSIE010000003">
    <property type="protein sequence ID" value="EAL9204414.1"/>
    <property type="molecule type" value="Genomic_DNA"/>
</dbReference>
<proteinExistence type="inferred from homology"/>
<dbReference type="Gene3D" id="3.30.2040.10">
    <property type="entry name" value="PSTPO5379-like domain"/>
    <property type="match status" value="1"/>
</dbReference>
<evidence type="ECO:0000256" key="1">
    <source>
        <dbReference type="ARBA" id="ARBA00007896"/>
    </source>
</evidence>
<dbReference type="InterPro" id="IPR038021">
    <property type="entry name" value="Putative_hydro-lyase"/>
</dbReference>
<dbReference type="EMBL" id="AACGUZ010000015">
    <property type="protein sequence ID" value="EAK5104149.1"/>
    <property type="molecule type" value="Genomic_DNA"/>
</dbReference>
<evidence type="ECO:0000313" key="10">
    <source>
        <dbReference type="Proteomes" id="UP000365807"/>
    </source>
</evidence>
<dbReference type="PANTHER" id="PTHR32022">
    <property type="entry name" value="D-GLUTAMATE CYCLASE, MITOCHONDRIAL"/>
    <property type="match status" value="1"/>
</dbReference>
<dbReference type="OrthoDB" id="149585at2"/>
<evidence type="ECO:0000313" key="8">
    <source>
        <dbReference type="EMBL" id="EAL9204414.1"/>
    </source>
</evidence>
<dbReference type="PIRSF" id="PIRSF029755">
    <property type="entry name" value="UCP029755"/>
    <property type="match status" value="1"/>
</dbReference>
<evidence type="ECO:0000313" key="6">
    <source>
        <dbReference type="EMBL" id="EAK4357768.1"/>
    </source>
</evidence>
<dbReference type="Pfam" id="PF07286">
    <property type="entry name" value="D-Glu_cyclase"/>
    <property type="match status" value="1"/>
</dbReference>
<dbReference type="EMBL" id="AACDUL010000010">
    <property type="protein sequence ID" value="EAK1509835.1"/>
    <property type="molecule type" value="Genomic_DNA"/>
</dbReference>
<gene>
    <name evidence="7" type="ORF">B9Q54_07715</name>
    <name evidence="3" type="ORF">BU953_07890</name>
    <name evidence="6" type="ORF">C6T04_02335</name>
    <name evidence="4" type="ORF">CJD00_06130</name>
    <name evidence="5" type="ORF">CJD00_10415</name>
    <name evidence="8" type="ORF">DYU70_04480</name>
</gene>
<dbReference type="InterPro" id="IPR009906">
    <property type="entry name" value="D-Glu_cyclase"/>
</dbReference>
<dbReference type="EMBL" id="AACDUL010000084">
    <property type="protein sequence ID" value="EAK1510642.1"/>
    <property type="molecule type" value="Genomic_DNA"/>
</dbReference>
<sequence>MNPKELREKIAKGEIKEQTSGMALGYAQANLVILPKEYAKDFQTFCMLNPKPCPLLEIVHGKFTQKIAKNANIYTDIPKYFIYENGIKTKEAYDISEYYNDDLIGFLLGCSFSFEEALLEKGLEIRHISNKCNVPMYKTNIACKSVGVFSGEMVVSMRPFTPDNAKKAKEITANFPLVHGAPVQIGNAKEIGINNILKADFGDDPIIKEGEIPVFWACGVTPQNVIMKAKLPFVITHAPGHMFISDILNSSLKS</sequence>
<accession>A0A1B3X824</accession>
<dbReference type="Proteomes" id="UP000365807">
    <property type="component" value="Unassembled WGS sequence"/>
</dbReference>
<evidence type="ECO:0000313" key="11">
    <source>
        <dbReference type="Proteomes" id="UP000409545"/>
    </source>
</evidence>
<reference evidence="6 10" key="2">
    <citation type="submission" date="2018-06" db="EMBL/GenBank/DDBJ databases">
        <authorList>
            <consortium name="NARMS: The National Antimicrobial Resistance Monitoring System"/>
        </authorList>
    </citation>
    <scope>NUCLEOTIDE SEQUENCE [LARGE SCALE GENOMIC DNA]</scope>
    <source>
        <strain evidence="8 12">CVM N17C171</strain>
        <strain evidence="6 10">FSIS11807978</strain>
        <strain evidence="3 13">FSIS1609200</strain>
        <strain evidence="7 11">FSIS1711007</strain>
    </source>
</reference>
<evidence type="ECO:0000313" key="7">
    <source>
        <dbReference type="EMBL" id="EAK5104149.1"/>
    </source>
</evidence>
<dbReference type="Proteomes" id="UP000411403">
    <property type="component" value="Unassembled WGS sequence"/>
</dbReference>